<protein>
    <submittedName>
        <fullName evidence="9">Alkanesulfonates transport system permease sulfonate ABC transporter, permease</fullName>
    </submittedName>
</protein>
<feature type="transmembrane region" description="Helical" evidence="7">
    <location>
        <begin position="34"/>
        <end position="55"/>
    </location>
</feature>
<feature type="transmembrane region" description="Helical" evidence="7">
    <location>
        <begin position="150"/>
        <end position="169"/>
    </location>
</feature>
<evidence type="ECO:0000259" key="8">
    <source>
        <dbReference type="PROSITE" id="PS50928"/>
    </source>
</evidence>
<dbReference type="Pfam" id="PF00528">
    <property type="entry name" value="BPD_transp_1"/>
    <property type="match status" value="1"/>
</dbReference>
<proteinExistence type="inferred from homology"/>
<feature type="transmembrane region" description="Helical" evidence="7">
    <location>
        <begin position="122"/>
        <end position="144"/>
    </location>
</feature>
<dbReference type="Proteomes" id="UP000242164">
    <property type="component" value="Unassembled WGS sequence"/>
</dbReference>
<feature type="transmembrane region" description="Helical" evidence="7">
    <location>
        <begin position="245"/>
        <end position="264"/>
    </location>
</feature>
<reference evidence="9 10" key="1">
    <citation type="submission" date="2016-08" db="EMBL/GenBank/DDBJ databases">
        <authorList>
            <person name="Loux V."/>
            <person name="Rue O."/>
        </authorList>
    </citation>
    <scope>NUCLEOTIDE SEQUENCE [LARGE SCALE GENOMIC DNA]</scope>
    <source>
        <strain evidence="9 10">AFSSA_08CEB44bac</strain>
    </source>
</reference>
<dbReference type="GO" id="GO:0005886">
    <property type="term" value="C:plasma membrane"/>
    <property type="evidence" value="ECO:0007669"/>
    <property type="project" value="UniProtKB-SubCell"/>
</dbReference>
<dbReference type="Gene3D" id="1.10.3720.10">
    <property type="entry name" value="MetI-like"/>
    <property type="match status" value="1"/>
</dbReference>
<dbReference type="AlphaFoldDB" id="A0AAX2CGG8"/>
<dbReference type="CDD" id="cd06261">
    <property type="entry name" value="TM_PBP2"/>
    <property type="match status" value="1"/>
</dbReference>
<dbReference type="InterPro" id="IPR000515">
    <property type="entry name" value="MetI-like"/>
</dbReference>
<accession>A0AAX2CGG8</accession>
<dbReference type="EMBL" id="FMIK01000023">
    <property type="protein sequence ID" value="SCL90660.1"/>
    <property type="molecule type" value="Genomic_DNA"/>
</dbReference>
<keyword evidence="2 7" id="KW-0813">Transport</keyword>
<evidence type="ECO:0000256" key="4">
    <source>
        <dbReference type="ARBA" id="ARBA00022692"/>
    </source>
</evidence>
<evidence type="ECO:0000313" key="9">
    <source>
        <dbReference type="EMBL" id="SCL90660.1"/>
    </source>
</evidence>
<dbReference type="SUPFAM" id="SSF161098">
    <property type="entry name" value="MetI-like"/>
    <property type="match status" value="1"/>
</dbReference>
<sequence length="280" mass="31566">MKGGKNMRIVKNENLSQVATYQKKNFKMNLQKRLLKSGVIGWLLVLAIWSVVASFSNPQFFPSPEAVFYGAIELSQNGSLALYIGISFLRVITGWILGNLVAIPIGLLIGRIPFLKALFDPVINFIRFIPPLAFITLFMLWFGIGEQSKIFLIMYATVFIVIINTITGVQAVEEDKIRSARSMGASEWQIMLHVIIPASLPYMYTGAKLAMGSSFMAIVGAEMVAANEGIGYMIWNSRLYFKTDWIFVGLVILGLMGFFMDRVFQQFGNFFLKKYYVVKK</sequence>
<dbReference type="FunFam" id="1.10.3720.10:FF:000003">
    <property type="entry name" value="Aliphatic sulfonate ABC transporter permease"/>
    <property type="match status" value="1"/>
</dbReference>
<gene>
    <name evidence="9" type="ORF">BCB44BAC_01757</name>
</gene>
<evidence type="ECO:0000313" key="10">
    <source>
        <dbReference type="Proteomes" id="UP000242164"/>
    </source>
</evidence>
<comment type="caution">
    <text evidence="9">The sequence shown here is derived from an EMBL/GenBank/DDBJ whole genome shotgun (WGS) entry which is preliminary data.</text>
</comment>
<feature type="domain" description="ABC transmembrane type-1" evidence="8">
    <location>
        <begin position="84"/>
        <end position="264"/>
    </location>
</feature>
<comment type="similarity">
    <text evidence="7">Belongs to the binding-protein-dependent transport system permease family.</text>
</comment>
<dbReference type="PROSITE" id="PS50928">
    <property type="entry name" value="ABC_TM1"/>
    <property type="match status" value="1"/>
</dbReference>
<keyword evidence="6 7" id="KW-0472">Membrane</keyword>
<dbReference type="PANTHER" id="PTHR30151:SF0">
    <property type="entry name" value="ABC TRANSPORTER PERMEASE PROTEIN MJ0413-RELATED"/>
    <property type="match status" value="1"/>
</dbReference>
<organism evidence="9 10">
    <name type="scientific">Bacillus cytotoxicus</name>
    <dbReference type="NCBI Taxonomy" id="580165"/>
    <lineage>
        <taxon>Bacteria</taxon>
        <taxon>Bacillati</taxon>
        <taxon>Bacillota</taxon>
        <taxon>Bacilli</taxon>
        <taxon>Bacillales</taxon>
        <taxon>Bacillaceae</taxon>
        <taxon>Bacillus</taxon>
        <taxon>Bacillus cereus group</taxon>
    </lineage>
</organism>
<comment type="subcellular location">
    <subcellularLocation>
        <location evidence="1 7">Cell membrane</location>
        <topology evidence="1 7">Multi-pass membrane protein</topology>
    </subcellularLocation>
</comment>
<keyword evidence="5 7" id="KW-1133">Transmembrane helix</keyword>
<dbReference type="GO" id="GO:0042918">
    <property type="term" value="P:alkanesulfonate transmembrane transport"/>
    <property type="evidence" value="ECO:0007669"/>
    <property type="project" value="UniProtKB-ARBA"/>
</dbReference>
<evidence type="ECO:0000256" key="1">
    <source>
        <dbReference type="ARBA" id="ARBA00004651"/>
    </source>
</evidence>
<evidence type="ECO:0000256" key="2">
    <source>
        <dbReference type="ARBA" id="ARBA00022448"/>
    </source>
</evidence>
<evidence type="ECO:0000256" key="7">
    <source>
        <dbReference type="RuleBase" id="RU363032"/>
    </source>
</evidence>
<keyword evidence="3" id="KW-1003">Cell membrane</keyword>
<evidence type="ECO:0000256" key="5">
    <source>
        <dbReference type="ARBA" id="ARBA00022989"/>
    </source>
</evidence>
<keyword evidence="4 7" id="KW-0812">Transmembrane</keyword>
<evidence type="ECO:0000256" key="6">
    <source>
        <dbReference type="ARBA" id="ARBA00023136"/>
    </source>
</evidence>
<dbReference type="InterPro" id="IPR035906">
    <property type="entry name" value="MetI-like_sf"/>
</dbReference>
<feature type="transmembrane region" description="Helical" evidence="7">
    <location>
        <begin position="80"/>
        <end position="110"/>
    </location>
</feature>
<evidence type="ECO:0000256" key="3">
    <source>
        <dbReference type="ARBA" id="ARBA00022475"/>
    </source>
</evidence>
<dbReference type="PANTHER" id="PTHR30151">
    <property type="entry name" value="ALKANE SULFONATE ABC TRANSPORTER-RELATED, MEMBRANE SUBUNIT"/>
    <property type="match status" value="1"/>
</dbReference>
<name>A0AAX2CGG8_9BACI</name>